<comment type="similarity">
    <text evidence="2">Belongs to the bacterial solute-binding protein 8 family.</text>
</comment>
<keyword evidence="4 5" id="KW-0732">Signal</keyword>
<evidence type="ECO:0000256" key="4">
    <source>
        <dbReference type="ARBA" id="ARBA00022729"/>
    </source>
</evidence>
<gene>
    <name evidence="7" type="ORF">ABC228_12575</name>
</gene>
<name>A0ABU9XIE4_9BACI</name>
<feature type="domain" description="Fe/B12 periplasmic-binding" evidence="6">
    <location>
        <begin position="56"/>
        <end position="315"/>
    </location>
</feature>
<dbReference type="SUPFAM" id="SSF53807">
    <property type="entry name" value="Helical backbone' metal receptor"/>
    <property type="match status" value="1"/>
</dbReference>
<organism evidence="7 8">
    <name type="scientific">Ornithinibacillus xuwenensis</name>
    <dbReference type="NCBI Taxonomy" id="3144668"/>
    <lineage>
        <taxon>Bacteria</taxon>
        <taxon>Bacillati</taxon>
        <taxon>Bacillota</taxon>
        <taxon>Bacilli</taxon>
        <taxon>Bacillales</taxon>
        <taxon>Bacillaceae</taxon>
        <taxon>Ornithinibacillus</taxon>
    </lineage>
</organism>
<accession>A0ABU9XIE4</accession>
<protein>
    <submittedName>
        <fullName evidence="7">ABC transporter substrate-binding protein</fullName>
    </submittedName>
</protein>
<dbReference type="RefSeq" id="WP_345825489.1">
    <property type="nucleotide sequence ID" value="NZ_JBDIML010000003.1"/>
</dbReference>
<dbReference type="EMBL" id="JBDIML010000003">
    <property type="protein sequence ID" value="MEN2768029.1"/>
    <property type="molecule type" value="Genomic_DNA"/>
</dbReference>
<comment type="subcellular location">
    <subcellularLocation>
        <location evidence="1">Cell membrane</location>
        <topology evidence="1">Lipid-anchor</topology>
    </subcellularLocation>
</comment>
<dbReference type="PANTHER" id="PTHR30532">
    <property type="entry name" value="IRON III DICITRATE-BINDING PERIPLASMIC PROTEIN"/>
    <property type="match status" value="1"/>
</dbReference>
<evidence type="ECO:0000259" key="6">
    <source>
        <dbReference type="PROSITE" id="PS50983"/>
    </source>
</evidence>
<dbReference type="Proteomes" id="UP001444625">
    <property type="component" value="Unassembled WGS sequence"/>
</dbReference>
<dbReference type="Gene3D" id="3.40.50.1980">
    <property type="entry name" value="Nitrogenase molybdenum iron protein domain"/>
    <property type="match status" value="2"/>
</dbReference>
<reference evidence="7 8" key="1">
    <citation type="submission" date="2024-05" db="EMBL/GenBank/DDBJ databases">
        <authorList>
            <person name="Haq I."/>
            <person name="Ullah Z."/>
            <person name="Ahmad R."/>
            <person name="Li M."/>
            <person name="Tong Y."/>
        </authorList>
    </citation>
    <scope>NUCLEOTIDE SEQUENCE [LARGE SCALE GENOMIC DNA]</scope>
    <source>
        <strain evidence="7 8">16A2E</strain>
    </source>
</reference>
<evidence type="ECO:0000256" key="2">
    <source>
        <dbReference type="ARBA" id="ARBA00008814"/>
    </source>
</evidence>
<evidence type="ECO:0000313" key="8">
    <source>
        <dbReference type="Proteomes" id="UP001444625"/>
    </source>
</evidence>
<evidence type="ECO:0000256" key="3">
    <source>
        <dbReference type="ARBA" id="ARBA00022448"/>
    </source>
</evidence>
<evidence type="ECO:0000256" key="5">
    <source>
        <dbReference type="SAM" id="SignalP"/>
    </source>
</evidence>
<dbReference type="PROSITE" id="PS51257">
    <property type="entry name" value="PROKAR_LIPOPROTEIN"/>
    <property type="match status" value="1"/>
</dbReference>
<sequence>MKSIKLLAICIISLFFIFITSACSSEDASGEEGTNHEAETRMYEHELGETRIPVEPKRIVSDWYYGDMIALGVRPVGLTSYVLNNHPYIEPDGTEDIGSATEPNIEKIISLNPDLIIMYGDNQKVYDQYSKIAPTIALDIYPDPKESVKTFGEILGKQEEAEDWITSFEEKIEAGKEKIADAVGPDETFTIFNVWDKHLRVYGDINMGGYILYHALGLKPQENVQKDIIEHATENAGTQISLESMPDYAGDHLLLTVYKGEELAEEIKQGALWQNLEAVKDKQVYEVDFDLLYNEDPVAMEEQLDVLVDLIVSGNQ</sequence>
<feature type="signal peptide" evidence="5">
    <location>
        <begin position="1"/>
        <end position="22"/>
    </location>
</feature>
<keyword evidence="3" id="KW-0813">Transport</keyword>
<comment type="caution">
    <text evidence="7">The sequence shown here is derived from an EMBL/GenBank/DDBJ whole genome shotgun (WGS) entry which is preliminary data.</text>
</comment>
<proteinExistence type="inferred from homology"/>
<dbReference type="PROSITE" id="PS50983">
    <property type="entry name" value="FE_B12_PBP"/>
    <property type="match status" value="1"/>
</dbReference>
<dbReference type="InterPro" id="IPR051313">
    <property type="entry name" value="Bact_iron-sidero_bind"/>
</dbReference>
<dbReference type="Pfam" id="PF01497">
    <property type="entry name" value="Peripla_BP_2"/>
    <property type="match status" value="1"/>
</dbReference>
<keyword evidence="8" id="KW-1185">Reference proteome</keyword>
<evidence type="ECO:0000256" key="1">
    <source>
        <dbReference type="ARBA" id="ARBA00004193"/>
    </source>
</evidence>
<dbReference type="InterPro" id="IPR002491">
    <property type="entry name" value="ABC_transptr_periplasmic_BD"/>
</dbReference>
<feature type="chain" id="PRO_5045610116" evidence="5">
    <location>
        <begin position="23"/>
        <end position="316"/>
    </location>
</feature>
<evidence type="ECO:0000313" key="7">
    <source>
        <dbReference type="EMBL" id="MEN2768029.1"/>
    </source>
</evidence>
<dbReference type="PANTHER" id="PTHR30532:SF26">
    <property type="entry name" value="IRON(3+)-HYDROXAMATE-BINDING PROTEIN FHUD"/>
    <property type="match status" value="1"/>
</dbReference>